<gene>
    <name evidence="9" type="ORF">X975_17053</name>
</gene>
<evidence type="ECO:0000256" key="7">
    <source>
        <dbReference type="ARBA" id="ARBA00023136"/>
    </source>
</evidence>
<evidence type="ECO:0000256" key="6">
    <source>
        <dbReference type="ARBA" id="ARBA00022989"/>
    </source>
</evidence>
<accession>A0A087TXQ0</accession>
<evidence type="ECO:0000313" key="10">
    <source>
        <dbReference type="Proteomes" id="UP000054359"/>
    </source>
</evidence>
<dbReference type="InterPro" id="IPR000175">
    <property type="entry name" value="Na/ntran_symport"/>
</dbReference>
<dbReference type="GO" id="GO:0035725">
    <property type="term" value="P:sodium ion transmembrane transport"/>
    <property type="evidence" value="ECO:0007669"/>
    <property type="project" value="TreeGrafter"/>
</dbReference>
<dbReference type="Proteomes" id="UP000054359">
    <property type="component" value="Unassembled WGS sequence"/>
</dbReference>
<dbReference type="Pfam" id="PF00209">
    <property type="entry name" value="SNF"/>
    <property type="match status" value="1"/>
</dbReference>
<keyword evidence="5" id="KW-0769">Symport</keyword>
<dbReference type="OMA" id="CIHEDDQ"/>
<feature type="transmembrane region" description="Helical" evidence="8">
    <location>
        <begin position="12"/>
        <end position="35"/>
    </location>
</feature>
<dbReference type="OrthoDB" id="6581954at2759"/>
<dbReference type="EMBL" id="KK117229">
    <property type="protein sequence ID" value="KFM69889.1"/>
    <property type="molecule type" value="Genomic_DNA"/>
</dbReference>
<comment type="similarity">
    <text evidence="2">Belongs to the sodium:neurotransmitter symporter (SNF) (TC 2.A.22) family.</text>
</comment>
<evidence type="ECO:0000256" key="8">
    <source>
        <dbReference type="SAM" id="Phobius"/>
    </source>
</evidence>
<dbReference type="InterPro" id="IPR037272">
    <property type="entry name" value="SNS_sf"/>
</dbReference>
<keyword evidence="3" id="KW-0813">Transport</keyword>
<evidence type="ECO:0000256" key="3">
    <source>
        <dbReference type="ARBA" id="ARBA00022448"/>
    </source>
</evidence>
<organism evidence="9 10">
    <name type="scientific">Stegodyphus mimosarum</name>
    <name type="common">African social velvet spider</name>
    <dbReference type="NCBI Taxonomy" id="407821"/>
    <lineage>
        <taxon>Eukaryota</taxon>
        <taxon>Metazoa</taxon>
        <taxon>Ecdysozoa</taxon>
        <taxon>Arthropoda</taxon>
        <taxon>Chelicerata</taxon>
        <taxon>Arachnida</taxon>
        <taxon>Araneae</taxon>
        <taxon>Araneomorphae</taxon>
        <taxon>Entelegynae</taxon>
        <taxon>Eresoidea</taxon>
        <taxon>Eresidae</taxon>
        <taxon>Stegodyphus</taxon>
    </lineage>
</organism>
<dbReference type="GO" id="GO:0006865">
    <property type="term" value="P:amino acid transport"/>
    <property type="evidence" value="ECO:0007669"/>
    <property type="project" value="TreeGrafter"/>
</dbReference>
<feature type="transmembrane region" description="Helical" evidence="8">
    <location>
        <begin position="55"/>
        <end position="80"/>
    </location>
</feature>
<keyword evidence="4 8" id="KW-0812">Transmembrane</keyword>
<dbReference type="PANTHER" id="PTHR11616">
    <property type="entry name" value="SODIUM/CHLORIDE DEPENDENT TRANSPORTER"/>
    <property type="match status" value="1"/>
</dbReference>
<dbReference type="PROSITE" id="PS50267">
    <property type="entry name" value="NA_NEUROTRAN_SYMP_3"/>
    <property type="match status" value="1"/>
</dbReference>
<dbReference type="STRING" id="407821.A0A087TXQ0"/>
<keyword evidence="7 8" id="KW-0472">Membrane</keyword>
<name>A0A087TXQ0_STEMI</name>
<comment type="subcellular location">
    <subcellularLocation>
        <location evidence="1">Membrane</location>
        <topology evidence="1">Multi-pass membrane protein</topology>
    </subcellularLocation>
</comment>
<dbReference type="AlphaFoldDB" id="A0A087TXQ0"/>
<keyword evidence="10" id="KW-1185">Reference proteome</keyword>
<reference evidence="9 10" key="1">
    <citation type="submission" date="2013-11" db="EMBL/GenBank/DDBJ databases">
        <title>Genome sequencing of Stegodyphus mimosarum.</title>
        <authorList>
            <person name="Bechsgaard J."/>
        </authorList>
    </citation>
    <scope>NUCLEOTIDE SEQUENCE [LARGE SCALE GENOMIC DNA]</scope>
</reference>
<keyword evidence="6 8" id="KW-1133">Transmembrane helix</keyword>
<dbReference type="GO" id="GO:0015293">
    <property type="term" value="F:symporter activity"/>
    <property type="evidence" value="ECO:0007669"/>
    <property type="project" value="UniProtKB-KW"/>
</dbReference>
<evidence type="ECO:0000313" key="9">
    <source>
        <dbReference type="EMBL" id="KFM69889.1"/>
    </source>
</evidence>
<dbReference type="PANTHER" id="PTHR11616:SF182">
    <property type="entry name" value="TRANSPORTER"/>
    <property type="match status" value="1"/>
</dbReference>
<dbReference type="SUPFAM" id="SSF161070">
    <property type="entry name" value="SNF-like"/>
    <property type="match status" value="1"/>
</dbReference>
<evidence type="ECO:0000256" key="4">
    <source>
        <dbReference type="ARBA" id="ARBA00022692"/>
    </source>
</evidence>
<evidence type="ECO:0000256" key="2">
    <source>
        <dbReference type="ARBA" id="ARBA00006459"/>
    </source>
</evidence>
<protein>
    <submittedName>
        <fullName evidence="9">Sodium-dependent neutral amino acid transporter B(0)AT2</fullName>
    </submittedName>
</protein>
<dbReference type="GO" id="GO:0005886">
    <property type="term" value="C:plasma membrane"/>
    <property type="evidence" value="ECO:0007669"/>
    <property type="project" value="TreeGrafter"/>
</dbReference>
<proteinExistence type="inferred from homology"/>
<evidence type="ECO:0000256" key="5">
    <source>
        <dbReference type="ARBA" id="ARBA00022847"/>
    </source>
</evidence>
<feature type="non-terminal residue" evidence="9">
    <location>
        <position position="130"/>
    </location>
</feature>
<sequence>MTGRRPSYYWLFCWKYVAPATMITILSASFVKIATEGSGYEAWDKESATTIRLEWPGWCHFLIATLILMAAIWIPLVAVLKVCGIHLLTEEEPSWFPAEELRDFYNVMPHKVTPLEKCLFCIHEDDQEDI</sequence>
<evidence type="ECO:0000256" key="1">
    <source>
        <dbReference type="ARBA" id="ARBA00004141"/>
    </source>
</evidence>